<dbReference type="InterPro" id="IPR016130">
    <property type="entry name" value="Tyr_Pase_AS"/>
</dbReference>
<feature type="domain" description="Tyrosine-protein phosphatase" evidence="7">
    <location>
        <begin position="216"/>
        <end position="499"/>
    </location>
</feature>
<dbReference type="PANTHER" id="PTHR19134">
    <property type="entry name" value="RECEPTOR-TYPE TYROSINE-PROTEIN PHOSPHATASE"/>
    <property type="match status" value="1"/>
</dbReference>
<dbReference type="PROSITE" id="PS00383">
    <property type="entry name" value="TYR_PHOSPHATASE_1"/>
    <property type="match status" value="1"/>
</dbReference>
<evidence type="ECO:0000259" key="7">
    <source>
        <dbReference type="PROSITE" id="PS50055"/>
    </source>
</evidence>
<organism evidence="9 10">
    <name type="scientific">Leptotrombidium deliense</name>
    <dbReference type="NCBI Taxonomy" id="299467"/>
    <lineage>
        <taxon>Eukaryota</taxon>
        <taxon>Metazoa</taxon>
        <taxon>Ecdysozoa</taxon>
        <taxon>Arthropoda</taxon>
        <taxon>Chelicerata</taxon>
        <taxon>Arachnida</taxon>
        <taxon>Acari</taxon>
        <taxon>Acariformes</taxon>
        <taxon>Trombidiformes</taxon>
        <taxon>Prostigmata</taxon>
        <taxon>Anystina</taxon>
        <taxon>Parasitengona</taxon>
        <taxon>Trombiculoidea</taxon>
        <taxon>Trombiculidae</taxon>
        <taxon>Leptotrombidium</taxon>
    </lineage>
</organism>
<evidence type="ECO:0000256" key="3">
    <source>
        <dbReference type="ARBA" id="ARBA00022912"/>
    </source>
</evidence>
<dbReference type="InterPro" id="IPR000387">
    <property type="entry name" value="Tyr_Pase_dom"/>
</dbReference>
<dbReference type="InterPro" id="IPR000242">
    <property type="entry name" value="PTP_cat"/>
</dbReference>
<dbReference type="AlphaFoldDB" id="A0A443SN05"/>
<dbReference type="PRINTS" id="PR00700">
    <property type="entry name" value="PRTYPHPHTASE"/>
</dbReference>
<evidence type="ECO:0000256" key="5">
    <source>
        <dbReference type="SAM" id="MobiDB-lite"/>
    </source>
</evidence>
<keyword evidence="2" id="KW-0378">Hydrolase</keyword>
<dbReference type="FunFam" id="3.90.190.10:FF:000102">
    <property type="entry name" value="Receptor-type tyrosine-protein phosphatase"/>
    <property type="match status" value="1"/>
</dbReference>
<evidence type="ECO:0000256" key="4">
    <source>
        <dbReference type="ARBA" id="ARBA00051722"/>
    </source>
</evidence>
<protein>
    <recommendedName>
        <fullName evidence="1">protein-tyrosine-phosphatase</fullName>
        <ecNumber evidence="1">3.1.3.48</ecNumber>
    </recommendedName>
</protein>
<dbReference type="SMART" id="SM00194">
    <property type="entry name" value="PTPc"/>
    <property type="match status" value="1"/>
</dbReference>
<dbReference type="EMBL" id="NCKV01001160">
    <property type="protein sequence ID" value="RWS28907.1"/>
    <property type="molecule type" value="Genomic_DNA"/>
</dbReference>
<comment type="catalytic activity">
    <reaction evidence="4">
        <text>O-phospho-L-tyrosyl-[protein] + H2O = L-tyrosyl-[protein] + phosphate</text>
        <dbReference type="Rhea" id="RHEA:10684"/>
        <dbReference type="Rhea" id="RHEA-COMP:10136"/>
        <dbReference type="Rhea" id="RHEA-COMP:20101"/>
        <dbReference type="ChEBI" id="CHEBI:15377"/>
        <dbReference type="ChEBI" id="CHEBI:43474"/>
        <dbReference type="ChEBI" id="CHEBI:46858"/>
        <dbReference type="ChEBI" id="CHEBI:61978"/>
        <dbReference type="EC" id="3.1.3.48"/>
    </reaction>
</comment>
<feature type="compositionally biased region" description="Low complexity" evidence="5">
    <location>
        <begin position="506"/>
        <end position="523"/>
    </location>
</feature>
<keyword evidence="6" id="KW-0472">Membrane</keyword>
<evidence type="ECO:0000259" key="8">
    <source>
        <dbReference type="PROSITE" id="PS50056"/>
    </source>
</evidence>
<dbReference type="Proteomes" id="UP000288716">
    <property type="component" value="Unassembled WGS sequence"/>
</dbReference>
<dbReference type="PROSITE" id="PS50055">
    <property type="entry name" value="TYR_PHOSPHATASE_PTP"/>
    <property type="match status" value="1"/>
</dbReference>
<feature type="region of interest" description="Disordered" evidence="5">
    <location>
        <begin position="506"/>
        <end position="537"/>
    </location>
</feature>
<dbReference type="Pfam" id="PF00102">
    <property type="entry name" value="Y_phosphatase"/>
    <property type="match status" value="1"/>
</dbReference>
<evidence type="ECO:0000313" key="9">
    <source>
        <dbReference type="EMBL" id="RWS28907.1"/>
    </source>
</evidence>
<sequence>MTLEVILNSIEENPSELKQSHVFLYNMAKAEWIRDFSHTFQNLNPSKGYEAKFNALYHSYLPKFPSREEKVISSDIMRDIKSTNENSKPQESPTDEAGWKVAVGVVAGAAALIIILAIFIIRNNKRKLKHNVTNKNSLRNGSYLDNNVATQRGAIGLIEYPKSGGVDNEAFQDESASKNSTLNGNNFVVTKYSLPIKVSEFNSVYNSMKENNEAKIREEFQKVKQITETKILVLASQRSAKMTSNRLKNRFANIVPYDHSRVKLSQISDDISSDYINANFVPGFSSKKEYIATQGPLRKTLNDFWRMICEYNISVIVNLTQSVEGEVIKCETYWPTLYQNGAEANLENGSSKPSLTTGSYNITLAAEKSVGDFTIRDLEVNTGRKTFTVKQFHLTHWPDFESPRNAPYLLNLIKIVRNHCDEKQLQSHTRNAPILVHCSAGVGRTGTFIAVDRLYQELVYRCAPQIDIFGTVMDMRQHRVHMVQSEDQYIFIYDCVASMIDELPKGSNTTRSKSSSKGSRSSNVTLPRDTFSAEGEV</sequence>
<dbReference type="Gene3D" id="3.90.190.10">
    <property type="entry name" value="Protein tyrosine phosphatase superfamily"/>
    <property type="match status" value="1"/>
</dbReference>
<dbReference type="InterPro" id="IPR003595">
    <property type="entry name" value="Tyr_Pase_cat"/>
</dbReference>
<evidence type="ECO:0000313" key="10">
    <source>
        <dbReference type="Proteomes" id="UP000288716"/>
    </source>
</evidence>
<dbReference type="EC" id="3.1.3.48" evidence="1"/>
<name>A0A443SN05_9ACAR</name>
<dbReference type="VEuPathDB" id="VectorBase:LDEU003133"/>
<evidence type="ECO:0000256" key="1">
    <source>
        <dbReference type="ARBA" id="ARBA00013064"/>
    </source>
</evidence>
<evidence type="ECO:0000256" key="2">
    <source>
        <dbReference type="ARBA" id="ARBA00022801"/>
    </source>
</evidence>
<dbReference type="GO" id="GO:0048666">
    <property type="term" value="P:neuron development"/>
    <property type="evidence" value="ECO:0007669"/>
    <property type="project" value="UniProtKB-ARBA"/>
</dbReference>
<dbReference type="InterPro" id="IPR050348">
    <property type="entry name" value="Protein-Tyr_Phosphatase"/>
</dbReference>
<accession>A0A443SN05</accession>
<keyword evidence="10" id="KW-1185">Reference proteome</keyword>
<keyword evidence="6" id="KW-0812">Transmembrane</keyword>
<evidence type="ECO:0000256" key="6">
    <source>
        <dbReference type="SAM" id="Phobius"/>
    </source>
</evidence>
<keyword evidence="3" id="KW-0904">Protein phosphatase</keyword>
<dbReference type="InterPro" id="IPR029021">
    <property type="entry name" value="Prot-tyrosine_phosphatase-like"/>
</dbReference>
<feature type="transmembrane region" description="Helical" evidence="6">
    <location>
        <begin position="101"/>
        <end position="121"/>
    </location>
</feature>
<gene>
    <name evidence="9" type="ORF">B4U80_09585</name>
</gene>
<feature type="domain" description="Tyrosine specific protein phosphatases" evidence="8">
    <location>
        <begin position="410"/>
        <end position="490"/>
    </location>
</feature>
<dbReference type="GO" id="GO:0004725">
    <property type="term" value="F:protein tyrosine phosphatase activity"/>
    <property type="evidence" value="ECO:0007669"/>
    <property type="project" value="UniProtKB-EC"/>
</dbReference>
<dbReference type="OrthoDB" id="6514329at2759"/>
<dbReference type="SMART" id="SM00404">
    <property type="entry name" value="PTPc_motif"/>
    <property type="match status" value="1"/>
</dbReference>
<proteinExistence type="predicted"/>
<dbReference type="PANTHER" id="PTHR19134:SF553">
    <property type="entry name" value="TYROSINE-PROTEIN PHOSPHATASE 10D-RELATED"/>
    <property type="match status" value="1"/>
</dbReference>
<dbReference type="PROSITE" id="PS50056">
    <property type="entry name" value="TYR_PHOSPHATASE_2"/>
    <property type="match status" value="1"/>
</dbReference>
<reference evidence="9 10" key="1">
    <citation type="journal article" date="2018" name="Gigascience">
        <title>Genomes of trombidid mites reveal novel predicted allergens and laterally-transferred genes associated with secondary metabolism.</title>
        <authorList>
            <person name="Dong X."/>
            <person name="Chaisiri K."/>
            <person name="Xia D."/>
            <person name="Armstrong S.D."/>
            <person name="Fang Y."/>
            <person name="Donnelly M.J."/>
            <person name="Kadowaki T."/>
            <person name="McGarry J.W."/>
            <person name="Darby A.C."/>
            <person name="Makepeace B.L."/>
        </authorList>
    </citation>
    <scope>NUCLEOTIDE SEQUENCE [LARGE SCALE GENOMIC DNA]</scope>
    <source>
        <strain evidence="9">UoL-UT</strain>
    </source>
</reference>
<dbReference type="STRING" id="299467.A0A443SN05"/>
<dbReference type="SUPFAM" id="SSF52799">
    <property type="entry name" value="(Phosphotyrosine protein) phosphatases II"/>
    <property type="match status" value="1"/>
</dbReference>
<keyword evidence="6" id="KW-1133">Transmembrane helix</keyword>
<comment type="caution">
    <text evidence="9">The sequence shown here is derived from an EMBL/GenBank/DDBJ whole genome shotgun (WGS) entry which is preliminary data.</text>
</comment>